<protein>
    <recommendedName>
        <fullName evidence="3">Protein QmcA</fullName>
    </recommendedName>
</protein>
<keyword evidence="4" id="KW-0812">Transmembrane</keyword>
<dbReference type="Pfam" id="PF01145">
    <property type="entry name" value="Band_7"/>
    <property type="match status" value="1"/>
</dbReference>
<dbReference type="PROSITE" id="PS01270">
    <property type="entry name" value="BAND_7"/>
    <property type="match status" value="1"/>
</dbReference>
<dbReference type="SUPFAM" id="SSF117892">
    <property type="entry name" value="Band 7/SPFH domain"/>
    <property type="match status" value="1"/>
</dbReference>
<evidence type="ECO:0000256" key="1">
    <source>
        <dbReference type="ARBA" id="ARBA00004167"/>
    </source>
</evidence>
<dbReference type="InterPro" id="IPR036013">
    <property type="entry name" value="Band_7/SPFH_dom_sf"/>
</dbReference>
<dbReference type="InterPro" id="IPR001972">
    <property type="entry name" value="Stomatin_HflK_fam"/>
</dbReference>
<reference evidence="8" key="1">
    <citation type="submission" date="2021-03" db="EMBL/GenBank/DDBJ databases">
        <title>Molecular characterization of Xanthomonas species pathogenic on Araceae and the development of a triplex TaqMan assay for detection of X. phaseoli pv. dieffenbachiae.</title>
        <authorList>
            <person name="Van Der Wolf J."/>
            <person name="Krijger M."/>
            <person name="Mendes O."/>
            <person name="Brankovics B."/>
            <person name="Bonants P."/>
            <person name="Meekes E."/>
        </authorList>
    </citation>
    <scope>NUCLEOTIDE SEQUENCE</scope>
    <source>
        <strain evidence="8">NBC1264</strain>
    </source>
</reference>
<evidence type="ECO:0000256" key="3">
    <source>
        <dbReference type="ARBA" id="ARBA00017055"/>
    </source>
</evidence>
<evidence type="ECO:0000256" key="5">
    <source>
        <dbReference type="ARBA" id="ARBA00022989"/>
    </source>
</evidence>
<dbReference type="SMART" id="SM00244">
    <property type="entry name" value="PHB"/>
    <property type="match status" value="1"/>
</dbReference>
<dbReference type="InterPro" id="IPR001107">
    <property type="entry name" value="Band_7"/>
</dbReference>
<evidence type="ECO:0000259" key="7">
    <source>
        <dbReference type="SMART" id="SM00244"/>
    </source>
</evidence>
<evidence type="ECO:0000313" key="9">
    <source>
        <dbReference type="Proteomes" id="UP000668572"/>
    </source>
</evidence>
<dbReference type="EMBL" id="JAGHXW010000051">
    <property type="protein sequence ID" value="MBO9761110.1"/>
    <property type="molecule type" value="Genomic_DNA"/>
</dbReference>
<sequence length="320" mass="34967">MFPTSFLAIAVLVAGVVVLFKTVRMVPQGYQWTVERFGRYTHTMSPGLHFLVPVVYGVGRKINMMEQVLDVPSQDVITKDNAVVRVDGVVFFQVLDAAKAAYEVSNLEIASIALVQTNIRTVIGSMDLDESLSQRETINAQLLSVVDQATNPWGIKVTRIEIRDIQPPRDLIDSMARQMKAEREKRAQILEAEGSRQSEILRADGEKQAAVLEAEGRKEAAFRDAEARERLAEAEARATQMVSDAIANGSVQAINYFVAQKYVEAFKALATAPNQKFVLMPMECSGIIGSIAGIAELAKEAAGKPDAPVRVPPMPPRAGA</sequence>
<proteinExistence type="inferred from homology"/>
<feature type="domain" description="Band 7" evidence="7">
    <location>
        <begin position="21"/>
        <end position="179"/>
    </location>
</feature>
<keyword evidence="6" id="KW-0472">Membrane</keyword>
<dbReference type="GO" id="GO:0098552">
    <property type="term" value="C:side of membrane"/>
    <property type="evidence" value="ECO:0007669"/>
    <property type="project" value="UniProtKB-ARBA"/>
</dbReference>
<evidence type="ECO:0000256" key="2">
    <source>
        <dbReference type="ARBA" id="ARBA00008164"/>
    </source>
</evidence>
<gene>
    <name evidence="8" type="ORF">J7405_16445</name>
</gene>
<dbReference type="InterPro" id="IPR018080">
    <property type="entry name" value="Band_7/stomatin-like_CS"/>
</dbReference>
<evidence type="ECO:0000256" key="4">
    <source>
        <dbReference type="ARBA" id="ARBA00022692"/>
    </source>
</evidence>
<dbReference type="CDD" id="cd08829">
    <property type="entry name" value="SPFH_paraslipin"/>
    <property type="match status" value="1"/>
</dbReference>
<dbReference type="Gene3D" id="3.30.479.30">
    <property type="entry name" value="Band 7 domain"/>
    <property type="match status" value="1"/>
</dbReference>
<dbReference type="RefSeq" id="WP_017157877.1">
    <property type="nucleotide sequence ID" value="NZ_CP083575.1"/>
</dbReference>
<name>A0A8I1XK29_XANMN</name>
<dbReference type="PANTHER" id="PTHR43327:SF10">
    <property type="entry name" value="STOMATIN-LIKE PROTEIN 2, MITOCHONDRIAL"/>
    <property type="match status" value="1"/>
</dbReference>
<accession>A0A8I1XK29</accession>
<comment type="subcellular location">
    <subcellularLocation>
        <location evidence="1">Membrane</location>
        <topology evidence="1">Single-pass membrane protein</topology>
    </subcellularLocation>
</comment>
<dbReference type="Proteomes" id="UP000668572">
    <property type="component" value="Unassembled WGS sequence"/>
</dbReference>
<dbReference type="GO" id="GO:0005886">
    <property type="term" value="C:plasma membrane"/>
    <property type="evidence" value="ECO:0007669"/>
    <property type="project" value="UniProtKB-ARBA"/>
</dbReference>
<evidence type="ECO:0000313" key="8">
    <source>
        <dbReference type="EMBL" id="MBO9761110.1"/>
    </source>
</evidence>
<dbReference type="InterPro" id="IPR050710">
    <property type="entry name" value="Band7/mec-2_domain"/>
</dbReference>
<evidence type="ECO:0000256" key="6">
    <source>
        <dbReference type="ARBA" id="ARBA00023136"/>
    </source>
</evidence>
<comment type="caution">
    <text evidence="8">The sequence shown here is derived from an EMBL/GenBank/DDBJ whole genome shotgun (WGS) entry which is preliminary data.</text>
</comment>
<dbReference type="PANTHER" id="PTHR43327">
    <property type="entry name" value="STOMATIN-LIKE PROTEIN 2, MITOCHONDRIAL"/>
    <property type="match status" value="1"/>
</dbReference>
<keyword evidence="5" id="KW-1133">Transmembrane helix</keyword>
<dbReference type="PRINTS" id="PR00721">
    <property type="entry name" value="STOMATIN"/>
</dbReference>
<dbReference type="AlphaFoldDB" id="A0A8I1XK29"/>
<comment type="similarity">
    <text evidence="2">Belongs to the band 7/mec-2 family.</text>
</comment>
<dbReference type="FunFam" id="3.30.479.30:FF:000004">
    <property type="entry name" value="Putative membrane protease family, stomatin"/>
    <property type="match status" value="1"/>
</dbReference>
<organism evidence="8 9">
    <name type="scientific">Xanthomonas manihotis</name>
    <dbReference type="NCBI Taxonomy" id="43353"/>
    <lineage>
        <taxon>Bacteria</taxon>
        <taxon>Pseudomonadati</taxon>
        <taxon>Pseudomonadota</taxon>
        <taxon>Gammaproteobacteria</taxon>
        <taxon>Lysobacterales</taxon>
        <taxon>Lysobacteraceae</taxon>
        <taxon>Xanthomonas</taxon>
    </lineage>
</organism>